<protein>
    <submittedName>
        <fullName evidence="1">Uncharacterized protein</fullName>
    </submittedName>
</protein>
<evidence type="ECO:0000313" key="1">
    <source>
        <dbReference type="EMBL" id="KAJ7763299.1"/>
    </source>
</evidence>
<gene>
    <name evidence="1" type="ORF">B0H16DRAFT_1455156</name>
</gene>
<proteinExistence type="predicted"/>
<dbReference type="EMBL" id="JARKIB010000030">
    <property type="protein sequence ID" value="KAJ7763299.1"/>
    <property type="molecule type" value="Genomic_DNA"/>
</dbReference>
<reference evidence="1" key="1">
    <citation type="submission" date="2023-03" db="EMBL/GenBank/DDBJ databases">
        <title>Massive genome expansion in bonnet fungi (Mycena s.s.) driven by repeated elements and novel gene families across ecological guilds.</title>
        <authorList>
            <consortium name="Lawrence Berkeley National Laboratory"/>
            <person name="Harder C.B."/>
            <person name="Miyauchi S."/>
            <person name="Viragh M."/>
            <person name="Kuo A."/>
            <person name="Thoen E."/>
            <person name="Andreopoulos B."/>
            <person name="Lu D."/>
            <person name="Skrede I."/>
            <person name="Drula E."/>
            <person name="Henrissat B."/>
            <person name="Morin E."/>
            <person name="Kohler A."/>
            <person name="Barry K."/>
            <person name="LaButti K."/>
            <person name="Morin E."/>
            <person name="Salamov A."/>
            <person name="Lipzen A."/>
            <person name="Mereny Z."/>
            <person name="Hegedus B."/>
            <person name="Baldrian P."/>
            <person name="Stursova M."/>
            <person name="Weitz H."/>
            <person name="Taylor A."/>
            <person name="Grigoriev I.V."/>
            <person name="Nagy L.G."/>
            <person name="Martin F."/>
            <person name="Kauserud H."/>
        </authorList>
    </citation>
    <scope>NUCLEOTIDE SEQUENCE</scope>
    <source>
        <strain evidence="1">CBHHK182m</strain>
    </source>
</reference>
<keyword evidence="2" id="KW-1185">Reference proteome</keyword>
<comment type="caution">
    <text evidence="1">The sequence shown here is derived from an EMBL/GenBank/DDBJ whole genome shotgun (WGS) entry which is preliminary data.</text>
</comment>
<sequence length="227" mass="25404">MPYYEALAPGSNIGVMELGTDDEVMLIERYGTTLDRREGCWNIEMLSSARNNHTLDALPFRSQSPALHLLNRGTLCFGRKELHWVLRQGVEIEGKMAKRLNPLEMDHGAGLLWEWNLASGHSQSKNCRWGPKPNIVVRWILSLRHSLKVHAPGNGIWTDVGGFSAESGGGTWPGLRGYEEIPRAFATGSLLFWIALLEFNKGDLLTLLHTTSTFVKLRLGVQESPRT</sequence>
<accession>A0AAD7NJ38</accession>
<evidence type="ECO:0000313" key="2">
    <source>
        <dbReference type="Proteomes" id="UP001215598"/>
    </source>
</evidence>
<dbReference type="AlphaFoldDB" id="A0AAD7NJ38"/>
<dbReference type="Proteomes" id="UP001215598">
    <property type="component" value="Unassembled WGS sequence"/>
</dbReference>
<name>A0AAD7NJ38_9AGAR</name>
<organism evidence="1 2">
    <name type="scientific">Mycena metata</name>
    <dbReference type="NCBI Taxonomy" id="1033252"/>
    <lineage>
        <taxon>Eukaryota</taxon>
        <taxon>Fungi</taxon>
        <taxon>Dikarya</taxon>
        <taxon>Basidiomycota</taxon>
        <taxon>Agaricomycotina</taxon>
        <taxon>Agaricomycetes</taxon>
        <taxon>Agaricomycetidae</taxon>
        <taxon>Agaricales</taxon>
        <taxon>Marasmiineae</taxon>
        <taxon>Mycenaceae</taxon>
        <taxon>Mycena</taxon>
    </lineage>
</organism>